<dbReference type="PANTHER" id="PTHR10609">
    <property type="entry name" value="BIOTINIDASE-RELATED"/>
    <property type="match status" value="1"/>
</dbReference>
<keyword evidence="3" id="KW-0378">Hydrolase</keyword>
<evidence type="ECO:0000313" key="7">
    <source>
        <dbReference type="Proteomes" id="UP000695007"/>
    </source>
</evidence>
<feature type="signal peptide" evidence="5">
    <location>
        <begin position="1"/>
        <end position="25"/>
    </location>
</feature>
<feature type="domain" description="CN hydrolase" evidence="6">
    <location>
        <begin position="28"/>
        <end position="299"/>
    </location>
</feature>
<dbReference type="InterPro" id="IPR003010">
    <property type="entry name" value="C-N_Hydrolase"/>
</dbReference>
<sequence>MKIVWRLGIVLLYPLLIKVPPNTCSLSYTAAVVEYTPIYKSDEQVNIANLNTKHYIKIIEKAVEYSVDILIFPESSLSISNSKNLTVRRSEAASYIPDPQDKIVPCNDANNYPDSLKNISCAALKHKLYIVINHREKFDCVGDNCSDDGLLIYNTNVVFNRNGEVIARYRKYNLFGELDTNRTLEPIISTFETDFGVTFGQIICFDIMFKTPTLNLVHDLGIRDIIFSSHWYSEMPYLYSVQLQASWAFANDINLLSSGYNNPKTASGGSGIYIGRNGYVKIILENKRSNVLFVSEVPKVIDGKRLLNINAERVKIYNFSKSEISTTEPDVYEKYFHLIDDLNPYTTELINTESRLSSYEKTICDRNVCCELKLKFQFHKSTANKSSSNYYRYRAAVFNGTRTFSGFATGGVTVCGIISCINNTLRSCGKIFDQNVYADASTTFQSINISMKNIDSQNNIIMPISIAKNMLPLNVTDFTFQSVNLKNTTTYNMNLQNPRDDLLTFSIYGRNFDLDSLNKTGIDSK</sequence>
<dbReference type="PANTHER" id="PTHR10609:SF14">
    <property type="entry name" value="BIOTINIDASE"/>
    <property type="match status" value="1"/>
</dbReference>
<keyword evidence="2 5" id="KW-0732">Signal</keyword>
<accession>A0AAJ6YNH7</accession>
<dbReference type="GO" id="GO:0016811">
    <property type="term" value="F:hydrolase activity, acting on carbon-nitrogen (but not peptide) bonds, in linear amides"/>
    <property type="evidence" value="ECO:0007669"/>
    <property type="project" value="InterPro"/>
</dbReference>
<dbReference type="PROSITE" id="PS50263">
    <property type="entry name" value="CN_HYDROLASE"/>
    <property type="match status" value="1"/>
</dbReference>
<dbReference type="InterPro" id="IPR036526">
    <property type="entry name" value="C-N_Hydrolase_sf"/>
</dbReference>
<evidence type="ECO:0000256" key="2">
    <source>
        <dbReference type="ARBA" id="ARBA00022729"/>
    </source>
</evidence>
<dbReference type="Gene3D" id="3.60.110.10">
    <property type="entry name" value="Carbon-nitrogen hydrolase"/>
    <property type="match status" value="1"/>
</dbReference>
<name>A0AAJ6YNH7_9HYME</name>
<evidence type="ECO:0000313" key="8">
    <source>
        <dbReference type="RefSeq" id="XP_011501280.1"/>
    </source>
</evidence>
<dbReference type="GeneID" id="105364941"/>
<evidence type="ECO:0000256" key="5">
    <source>
        <dbReference type="SAM" id="SignalP"/>
    </source>
</evidence>
<comment type="similarity">
    <text evidence="1">Belongs to the carbon-nitrogen hydrolase superfamily. BTD/VNN family.</text>
</comment>
<dbReference type="CDD" id="cd07567">
    <property type="entry name" value="biotinidase_like"/>
    <property type="match status" value="1"/>
</dbReference>
<feature type="chain" id="PRO_5042577714" evidence="5">
    <location>
        <begin position="26"/>
        <end position="525"/>
    </location>
</feature>
<dbReference type="SUPFAM" id="SSF56317">
    <property type="entry name" value="Carbon-nitrogen hydrolase"/>
    <property type="match status" value="1"/>
</dbReference>
<evidence type="ECO:0000259" key="6">
    <source>
        <dbReference type="PROSITE" id="PS50263"/>
    </source>
</evidence>
<dbReference type="AlphaFoldDB" id="A0AAJ6YNH7"/>
<gene>
    <name evidence="8" type="primary">LOC105364941</name>
</gene>
<evidence type="ECO:0000256" key="1">
    <source>
        <dbReference type="ARBA" id="ARBA00008225"/>
    </source>
</evidence>
<protein>
    <submittedName>
        <fullName evidence="8">Vanin-like protein 1</fullName>
    </submittedName>
</protein>
<dbReference type="InterPro" id="IPR012101">
    <property type="entry name" value="Biotinidase-like_euk"/>
</dbReference>
<dbReference type="Pfam" id="PF00795">
    <property type="entry name" value="CN_hydrolase"/>
    <property type="match status" value="1"/>
</dbReference>
<dbReference type="InterPro" id="IPR040154">
    <property type="entry name" value="Biotinidase/VNN"/>
</dbReference>
<evidence type="ECO:0000256" key="3">
    <source>
        <dbReference type="ARBA" id="ARBA00022801"/>
    </source>
</evidence>
<dbReference type="Pfam" id="PF19018">
    <property type="entry name" value="Vanin_C"/>
    <property type="match status" value="1"/>
</dbReference>
<dbReference type="Proteomes" id="UP000695007">
    <property type="component" value="Unplaced"/>
</dbReference>
<proteinExistence type="inferred from homology"/>
<organism evidence="7 8">
    <name type="scientific">Ceratosolen solmsi marchali</name>
    <dbReference type="NCBI Taxonomy" id="326594"/>
    <lineage>
        <taxon>Eukaryota</taxon>
        <taxon>Metazoa</taxon>
        <taxon>Ecdysozoa</taxon>
        <taxon>Arthropoda</taxon>
        <taxon>Hexapoda</taxon>
        <taxon>Insecta</taxon>
        <taxon>Pterygota</taxon>
        <taxon>Neoptera</taxon>
        <taxon>Endopterygota</taxon>
        <taxon>Hymenoptera</taxon>
        <taxon>Apocrita</taxon>
        <taxon>Proctotrupomorpha</taxon>
        <taxon>Chalcidoidea</taxon>
        <taxon>Agaonidae</taxon>
        <taxon>Agaoninae</taxon>
        <taxon>Ceratosolen</taxon>
    </lineage>
</organism>
<keyword evidence="4" id="KW-0325">Glycoprotein</keyword>
<reference evidence="8" key="1">
    <citation type="submission" date="2025-08" db="UniProtKB">
        <authorList>
            <consortium name="RefSeq"/>
        </authorList>
    </citation>
    <scope>IDENTIFICATION</scope>
</reference>
<dbReference type="KEGG" id="csol:105364941"/>
<dbReference type="InterPro" id="IPR043957">
    <property type="entry name" value="Vanin_C"/>
</dbReference>
<evidence type="ECO:0000256" key="4">
    <source>
        <dbReference type="ARBA" id="ARBA00023180"/>
    </source>
</evidence>
<keyword evidence="7" id="KW-1185">Reference proteome</keyword>
<dbReference type="RefSeq" id="XP_011501280.1">
    <property type="nucleotide sequence ID" value="XM_011502978.1"/>
</dbReference>